<dbReference type="PROSITE" id="PS50043">
    <property type="entry name" value="HTH_LUXR_2"/>
    <property type="match status" value="1"/>
</dbReference>
<evidence type="ECO:0000259" key="4">
    <source>
        <dbReference type="PROSITE" id="PS50043"/>
    </source>
</evidence>
<protein>
    <submittedName>
        <fullName evidence="5">Putative LuxR family transcriptional regulator</fullName>
    </submittedName>
</protein>
<dbReference type="InterPro" id="IPR011990">
    <property type="entry name" value="TPR-like_helical_dom_sf"/>
</dbReference>
<dbReference type="EMBL" id="AP012337">
    <property type="protein sequence ID" value="BAL98980.1"/>
    <property type="molecule type" value="Genomic_DNA"/>
</dbReference>
<dbReference type="eggNOG" id="COG2909">
    <property type="taxonomic scope" value="Bacteria"/>
</dbReference>
<dbReference type="KEGG" id="cap:CLDAP_09410"/>
<accession>I0I143</accession>
<dbReference type="InterPro" id="IPR036388">
    <property type="entry name" value="WH-like_DNA-bd_sf"/>
</dbReference>
<dbReference type="PANTHER" id="PTHR16305">
    <property type="entry name" value="TESTICULAR SOLUBLE ADENYLYL CYCLASE"/>
    <property type="match status" value="1"/>
</dbReference>
<dbReference type="SMART" id="SM00028">
    <property type="entry name" value="TPR"/>
    <property type="match status" value="5"/>
</dbReference>
<gene>
    <name evidence="5" type="ordered locus">CLDAP_09410</name>
</gene>
<keyword evidence="2" id="KW-0067">ATP-binding</keyword>
<feature type="region of interest" description="Disordered" evidence="3">
    <location>
        <begin position="896"/>
        <end position="918"/>
    </location>
</feature>
<evidence type="ECO:0000313" key="5">
    <source>
        <dbReference type="EMBL" id="BAL98980.1"/>
    </source>
</evidence>
<keyword evidence="1" id="KW-0547">Nucleotide-binding</keyword>
<name>I0I143_CALAS</name>
<dbReference type="InterPro" id="IPR000792">
    <property type="entry name" value="Tscrpt_reg_LuxR_C"/>
</dbReference>
<evidence type="ECO:0000256" key="1">
    <source>
        <dbReference type="ARBA" id="ARBA00022741"/>
    </source>
</evidence>
<dbReference type="Gene3D" id="1.10.10.10">
    <property type="entry name" value="Winged helix-like DNA-binding domain superfamily/Winged helix DNA-binding domain"/>
    <property type="match status" value="1"/>
</dbReference>
<dbReference type="InterPro" id="IPR016032">
    <property type="entry name" value="Sig_transdc_resp-reg_C-effctor"/>
</dbReference>
<feature type="domain" description="HTH luxR-type" evidence="4">
    <location>
        <begin position="911"/>
        <end position="976"/>
    </location>
</feature>
<dbReference type="GO" id="GO:0004016">
    <property type="term" value="F:adenylate cyclase activity"/>
    <property type="evidence" value="ECO:0007669"/>
    <property type="project" value="TreeGrafter"/>
</dbReference>
<dbReference type="CDD" id="cd06170">
    <property type="entry name" value="LuxR_C_like"/>
    <property type="match status" value="1"/>
</dbReference>
<dbReference type="GO" id="GO:0006355">
    <property type="term" value="P:regulation of DNA-templated transcription"/>
    <property type="evidence" value="ECO:0007669"/>
    <property type="project" value="InterPro"/>
</dbReference>
<dbReference type="PRINTS" id="PR00038">
    <property type="entry name" value="HTHLUXR"/>
</dbReference>
<organism evidence="5 6">
    <name type="scientific">Caldilinea aerophila (strain DSM 14535 / JCM 11387 / NBRC 104270 / STL-6-O1)</name>
    <dbReference type="NCBI Taxonomy" id="926550"/>
    <lineage>
        <taxon>Bacteria</taxon>
        <taxon>Bacillati</taxon>
        <taxon>Chloroflexota</taxon>
        <taxon>Caldilineae</taxon>
        <taxon>Caldilineales</taxon>
        <taxon>Caldilineaceae</taxon>
        <taxon>Caldilinea</taxon>
    </lineage>
</organism>
<dbReference type="PANTHER" id="PTHR16305:SF28">
    <property type="entry name" value="GUANYLATE CYCLASE DOMAIN-CONTAINING PROTEIN"/>
    <property type="match status" value="1"/>
</dbReference>
<proteinExistence type="predicted"/>
<dbReference type="SUPFAM" id="SSF48452">
    <property type="entry name" value="TPR-like"/>
    <property type="match status" value="2"/>
</dbReference>
<dbReference type="OrthoDB" id="9758570at2"/>
<sequence length="978" mass="107991">MNIPLIGRQRELSALQREFQNAARGRTTFVLLSGEPGVGKSHLLAEAARLDEAEGARVMRGHCLQSEGMPPYLPFLEALGEIVRTAPQAQLRRQTGAHAHVLAALFPELIQRLGELSPLYDLPPEQARFRLYEAIAAFFRNLCEDQPVLFLLDDLQWADAASLDLLAYLVRHQPSIRLLILAAARPGEGETNAPFQRLLSELDRLRNMNVIEIPPLSAEEIAGVAAHLLGAPLEAQACRLLHERSEGNPFFAEELLRGWQEGGHLRRAESSWILDPPIEGKLPPSILRAIEGRLARLPLSTLEALRAAAIIGRRFESRLLAEAIGQEVETVEEHLQPAVWVHLLRAEGETYAFYHDTVREALYRQVIPSRRKRLHGFIGRALEIRQHSPDAQRLADLAFHFARSGDRERGIHYARLAAEEALRAYAPLEAMRHYKAALDLSPQDFRSLGQEDFGSLSLGLGEAALQAGMEAEAIAAFQSAQACFEQTGGPLSAARAAHGLGRALWQTEAVSAARQAFLSALTLLGETVNAEKARIHADLADLLVLSLNQYAEGMTHAQQALEIARRLEDDRLTVSALRALGNFYVRANHLAEGIATLENALSLAIQADDPAAAAETCTALLIALGWSAQFGRAIEIAEQLIHFAERCQTRYYLRHVFSLLAQVHMQQGNVEKARQSATQAREVVEHLASPEPQAFLNLTHGYLARMSGEYPAMQEFVSQAVSAFRTLGPEALIWYLGVEALSDLYGGNHEAARAYRDELESLLRQTPEGHFPAAEALAHLTQFSLELGENDRLPALYLRLLPFRGQYHDALVDRLLGAIEILQKDWDRAQASLDAAETTARREGMRWELALTLVSRADLELARGGTGSAARARALFAEALTIFKAYGNEWEQKRTRGRLRDLPRQPGEKLPQPAPAGLSRREVDVLKLLAAGKSNREIADELALSEKTVANHVTMIFNKIGVENRAAAAAFATRQGLV</sequence>
<dbReference type="SMART" id="SM00421">
    <property type="entry name" value="HTH_LUXR"/>
    <property type="match status" value="1"/>
</dbReference>
<dbReference type="InterPro" id="IPR019734">
    <property type="entry name" value="TPR_rpt"/>
</dbReference>
<dbReference type="AlphaFoldDB" id="I0I143"/>
<dbReference type="InterPro" id="IPR041664">
    <property type="entry name" value="AAA_16"/>
</dbReference>
<feature type="compositionally biased region" description="Basic and acidic residues" evidence="3">
    <location>
        <begin position="896"/>
        <end position="907"/>
    </location>
</feature>
<evidence type="ECO:0000256" key="2">
    <source>
        <dbReference type="ARBA" id="ARBA00022840"/>
    </source>
</evidence>
<dbReference type="HOGENOM" id="CLU_006850_0_2_0"/>
<dbReference type="SUPFAM" id="SSF52540">
    <property type="entry name" value="P-loop containing nucleoside triphosphate hydrolases"/>
    <property type="match status" value="1"/>
</dbReference>
<dbReference type="Pfam" id="PF13191">
    <property type="entry name" value="AAA_16"/>
    <property type="match status" value="1"/>
</dbReference>
<dbReference type="STRING" id="926550.CLDAP_09410"/>
<dbReference type="eggNOG" id="COG3899">
    <property type="taxonomic scope" value="Bacteria"/>
</dbReference>
<dbReference type="InterPro" id="IPR027417">
    <property type="entry name" value="P-loop_NTPase"/>
</dbReference>
<dbReference type="Gene3D" id="3.40.50.300">
    <property type="entry name" value="P-loop containing nucleotide triphosphate hydrolases"/>
    <property type="match status" value="1"/>
</dbReference>
<dbReference type="GO" id="GO:0005737">
    <property type="term" value="C:cytoplasm"/>
    <property type="evidence" value="ECO:0007669"/>
    <property type="project" value="TreeGrafter"/>
</dbReference>
<dbReference type="Gene3D" id="1.25.40.10">
    <property type="entry name" value="Tetratricopeptide repeat domain"/>
    <property type="match status" value="2"/>
</dbReference>
<dbReference type="SUPFAM" id="SSF46894">
    <property type="entry name" value="C-terminal effector domain of the bipartite response regulators"/>
    <property type="match status" value="1"/>
</dbReference>
<dbReference type="Pfam" id="PF00196">
    <property type="entry name" value="GerE"/>
    <property type="match status" value="1"/>
</dbReference>
<dbReference type="GO" id="GO:0005524">
    <property type="term" value="F:ATP binding"/>
    <property type="evidence" value="ECO:0007669"/>
    <property type="project" value="UniProtKB-KW"/>
</dbReference>
<dbReference type="GO" id="GO:0003677">
    <property type="term" value="F:DNA binding"/>
    <property type="evidence" value="ECO:0007669"/>
    <property type="project" value="InterPro"/>
</dbReference>
<dbReference type="RefSeq" id="WP_014432221.1">
    <property type="nucleotide sequence ID" value="NC_017079.1"/>
</dbReference>
<evidence type="ECO:0000313" key="6">
    <source>
        <dbReference type="Proteomes" id="UP000007880"/>
    </source>
</evidence>
<keyword evidence="6" id="KW-1185">Reference proteome</keyword>
<evidence type="ECO:0000256" key="3">
    <source>
        <dbReference type="SAM" id="MobiDB-lite"/>
    </source>
</evidence>
<reference evidence="5 6" key="1">
    <citation type="submission" date="2012-02" db="EMBL/GenBank/DDBJ databases">
        <title>Complete genome sequence of Caldilinea aerophila DSM 14535 (= NBRC 102666).</title>
        <authorList>
            <person name="Oguchi A."/>
            <person name="Hosoyama A."/>
            <person name="Sekine M."/>
            <person name="Fukai R."/>
            <person name="Kato Y."/>
            <person name="Nakamura S."/>
            <person name="Hanada S."/>
            <person name="Yamazaki S."/>
            <person name="Fujita N."/>
        </authorList>
    </citation>
    <scope>NUCLEOTIDE SEQUENCE [LARGE SCALE GENOMIC DNA]</scope>
    <source>
        <strain evidence="6">DSM 14535 / JCM 11387 / NBRC 104270 / STL-6-O1</strain>
    </source>
</reference>
<dbReference type="Proteomes" id="UP000007880">
    <property type="component" value="Chromosome"/>
</dbReference>